<proteinExistence type="predicted"/>
<dbReference type="KEGG" id="mhw:ACT01_00555"/>
<dbReference type="Proteomes" id="UP001605989">
    <property type="component" value="Unassembled WGS sequence"/>
</dbReference>
<dbReference type="AlphaFoldDB" id="A0A848BTL2"/>
<evidence type="ECO:0000313" key="5">
    <source>
        <dbReference type="Proteomes" id="UP001605989"/>
    </source>
</evidence>
<keyword evidence="1" id="KW-1133">Transmembrane helix</keyword>
<keyword evidence="1" id="KW-0472">Membrane</keyword>
<evidence type="ECO:0000313" key="4">
    <source>
        <dbReference type="Proteomes" id="UP000591071"/>
    </source>
</evidence>
<protein>
    <recommendedName>
        <fullName evidence="6">Cell division protein FtsL</fullName>
    </recommendedName>
</protein>
<keyword evidence="5" id="KW-1185">Reference proteome</keyword>
<reference evidence="2 5" key="2">
    <citation type="submission" date="2024-10" db="EMBL/GenBank/DDBJ databases">
        <authorList>
            <person name="Sang B.-I."/>
            <person name="Prabhaharan D."/>
        </authorList>
    </citation>
    <scope>NUCLEOTIDE SEQUENCE [LARGE SCALE GENOMIC DNA]</scope>
    <source>
        <strain evidence="2 5">MH</strain>
    </source>
</reference>
<keyword evidence="1" id="KW-0812">Transmembrane</keyword>
<evidence type="ECO:0000313" key="2">
    <source>
        <dbReference type="EMBL" id="MFG6273535.1"/>
    </source>
</evidence>
<evidence type="ECO:0008006" key="6">
    <source>
        <dbReference type="Google" id="ProtNLM"/>
    </source>
</evidence>
<dbReference type="EMBL" id="JABAFG010000007">
    <property type="protein sequence ID" value="NME28148.1"/>
    <property type="molecule type" value="Genomic_DNA"/>
</dbReference>
<feature type="transmembrane region" description="Helical" evidence="1">
    <location>
        <begin position="50"/>
        <end position="71"/>
    </location>
</feature>
<gene>
    <name evidence="2" type="ORF">ACGTZG_10070</name>
    <name evidence="3" type="ORF">HF872_05860</name>
</gene>
<dbReference type="EMBL" id="JBIEKR010000008">
    <property type="protein sequence ID" value="MFG6273535.1"/>
    <property type="molecule type" value="Genomic_DNA"/>
</dbReference>
<organism evidence="3 4">
    <name type="scientific">Megasphaera hexanoica</name>
    <dbReference type="NCBI Taxonomy" id="1675036"/>
    <lineage>
        <taxon>Bacteria</taxon>
        <taxon>Bacillati</taxon>
        <taxon>Bacillota</taxon>
        <taxon>Negativicutes</taxon>
        <taxon>Veillonellales</taxon>
        <taxon>Veillonellaceae</taxon>
        <taxon>Megasphaera</taxon>
    </lineage>
</organism>
<dbReference type="RefSeq" id="WP_059076875.1">
    <property type="nucleotide sequence ID" value="NZ_CP011940.1"/>
</dbReference>
<dbReference type="OrthoDB" id="1624380at2"/>
<accession>A0A848BTL2</accession>
<evidence type="ECO:0000256" key="1">
    <source>
        <dbReference type="SAM" id="Phobius"/>
    </source>
</evidence>
<sequence>MSLPSSLKRRIISLSQSDTDHKDVRPEEEYDRQKRILKTRYQALSGLEKCLVLSLTAAVILVVIQFFWIAALQYEVALLKEEVHTQQTRLTQLEQASQKHNNLLYSTYESMEDLNKKWHDLHFRVLENTWKLGN</sequence>
<dbReference type="Proteomes" id="UP000591071">
    <property type="component" value="Unassembled WGS sequence"/>
</dbReference>
<reference evidence="3 4" key="1">
    <citation type="submission" date="2020-04" db="EMBL/GenBank/DDBJ databases">
        <authorList>
            <person name="Hitch T.C.A."/>
            <person name="Wylensek D."/>
            <person name="Clavel T."/>
        </authorList>
    </citation>
    <scope>NUCLEOTIDE SEQUENCE [LARGE SCALE GENOMIC DNA]</scope>
    <source>
        <strain evidence="3 4">Oil-RF-744-FAT-WT-6-1</strain>
    </source>
</reference>
<name>A0A848BTL2_9FIRM</name>
<evidence type="ECO:0000313" key="3">
    <source>
        <dbReference type="EMBL" id="NME28148.1"/>
    </source>
</evidence>
<comment type="caution">
    <text evidence="3">The sequence shown here is derived from an EMBL/GenBank/DDBJ whole genome shotgun (WGS) entry which is preliminary data.</text>
</comment>